<comment type="subcellular location">
    <subcellularLocation>
        <location evidence="9">Cell membrane</location>
        <topology evidence="9">Multi-pass membrane protein</topology>
    </subcellularLocation>
    <subcellularLocation>
        <location evidence="1 11">Membrane</location>
        <topology evidence="1 11">Multi-pass membrane protein</topology>
    </subcellularLocation>
</comment>
<feature type="transmembrane region" description="Helical" evidence="9">
    <location>
        <begin position="65"/>
        <end position="85"/>
    </location>
</feature>
<evidence type="ECO:0000256" key="9">
    <source>
        <dbReference type="HAMAP-Rule" id="MF_01465"/>
    </source>
</evidence>
<dbReference type="PRINTS" id="PR00303">
    <property type="entry name" value="SECYTRNLCASE"/>
</dbReference>
<keyword evidence="8 9" id="KW-0472">Membrane</keyword>
<evidence type="ECO:0000256" key="10">
    <source>
        <dbReference type="RuleBase" id="RU000537"/>
    </source>
</evidence>
<evidence type="ECO:0000256" key="6">
    <source>
        <dbReference type="ARBA" id="ARBA00022989"/>
    </source>
</evidence>
<comment type="subunit">
    <text evidence="9">Component of the Sec protein translocase complex. Heterotrimer consisting of SecY, SecE and SecG subunits. The heterotrimers can form oligomers, although 1 heterotrimer is thought to be able to translocate proteins. Interacts with the ribosome. Interacts with SecDF, and other proteins may be involved. Interacts with SecA.</text>
</comment>
<evidence type="ECO:0000256" key="3">
    <source>
        <dbReference type="ARBA" id="ARBA00022448"/>
    </source>
</evidence>
<feature type="transmembrane region" description="Helical" evidence="9">
    <location>
        <begin position="167"/>
        <end position="187"/>
    </location>
</feature>
<evidence type="ECO:0000313" key="14">
    <source>
        <dbReference type="Proteomes" id="UP000033999"/>
    </source>
</evidence>
<dbReference type="HAMAP" id="MF_01465">
    <property type="entry name" value="SecY"/>
    <property type="match status" value="1"/>
</dbReference>
<feature type="transmembrane region" description="Helical" evidence="9">
    <location>
        <begin position="349"/>
        <end position="370"/>
    </location>
</feature>
<keyword evidence="5 9" id="KW-0653">Protein transport</keyword>
<dbReference type="PATRIC" id="fig|1619041.3.peg.437"/>
<keyword evidence="7 9" id="KW-0811">Translocation</keyword>
<organism evidence="13 14">
    <name type="scientific">Candidatus Magasanikbacteria bacterium GW2011_GWA2_45_39</name>
    <dbReference type="NCBI Taxonomy" id="1619041"/>
    <lineage>
        <taxon>Bacteria</taxon>
        <taxon>Candidatus Magasanikiibacteriota</taxon>
    </lineage>
</organism>
<feature type="transmembrane region" description="Helical" evidence="9">
    <location>
        <begin position="325"/>
        <end position="343"/>
    </location>
</feature>
<feature type="transmembrane region" description="Helical" evidence="9">
    <location>
        <begin position="267"/>
        <end position="289"/>
    </location>
</feature>
<dbReference type="InterPro" id="IPR030659">
    <property type="entry name" value="SecY_CS"/>
</dbReference>
<dbReference type="GO" id="GO:0065002">
    <property type="term" value="P:intracellular protein transmembrane transport"/>
    <property type="evidence" value="ECO:0007669"/>
    <property type="project" value="UniProtKB-UniRule"/>
</dbReference>
<dbReference type="Gene3D" id="1.10.3370.10">
    <property type="entry name" value="SecY subunit domain"/>
    <property type="match status" value="2"/>
</dbReference>
<keyword evidence="4 9" id="KW-0812">Transmembrane</keyword>
<accession>A0A0G1PPK1</accession>
<evidence type="ECO:0000256" key="11">
    <source>
        <dbReference type="RuleBase" id="RU003484"/>
    </source>
</evidence>
<evidence type="ECO:0000256" key="4">
    <source>
        <dbReference type="ARBA" id="ARBA00022692"/>
    </source>
</evidence>
<comment type="similarity">
    <text evidence="2 9 12">Belongs to the SecY/SEC61-alpha family.</text>
</comment>
<dbReference type="NCBIfam" id="TIGR00967">
    <property type="entry name" value="3a0501s007"/>
    <property type="match status" value="1"/>
</dbReference>
<keyword evidence="6 9" id="KW-1133">Transmembrane helix</keyword>
<dbReference type="GO" id="GO:0005886">
    <property type="term" value="C:plasma membrane"/>
    <property type="evidence" value="ECO:0007669"/>
    <property type="project" value="UniProtKB-SubCell"/>
</dbReference>
<feature type="transmembrane region" description="Helical" evidence="9">
    <location>
        <begin position="224"/>
        <end position="247"/>
    </location>
</feature>
<comment type="function">
    <text evidence="9 10">The central subunit of the protein translocation channel SecYEG. Consists of two halves formed by TMs 1-5 and 6-10. These two domains form a lateral gate at the front which open onto the bilayer between TMs 2 and 7, and are clamped together by SecE at the back. The channel is closed by both a pore ring composed of hydrophobic SecY resides and a short helix (helix 2A) on the extracellular side of the membrane which forms a plug. The plug probably moves laterally to allow the channel to open. The ring and the pore may move independently.</text>
</comment>
<dbReference type="InterPro" id="IPR002208">
    <property type="entry name" value="SecY/SEC61-alpha"/>
</dbReference>
<evidence type="ECO:0000256" key="7">
    <source>
        <dbReference type="ARBA" id="ARBA00023010"/>
    </source>
</evidence>
<dbReference type="GO" id="GO:0043952">
    <property type="term" value="P:protein transport by the Sec complex"/>
    <property type="evidence" value="ECO:0007669"/>
    <property type="project" value="UniProtKB-UniRule"/>
</dbReference>
<evidence type="ECO:0000256" key="8">
    <source>
        <dbReference type="ARBA" id="ARBA00023136"/>
    </source>
</evidence>
<proteinExistence type="inferred from homology"/>
<feature type="transmembrane region" description="Helical" evidence="9">
    <location>
        <begin position="20"/>
        <end position="44"/>
    </location>
</feature>
<feature type="transmembrane region" description="Helical" evidence="9">
    <location>
        <begin position="138"/>
        <end position="155"/>
    </location>
</feature>
<sequence length="385" mass="42134">MLERLGHIWKIKDLRRDVLFVLGMLVIFRLLAHIPIPGVDVVALRRFFQSNQILGLVNVFSGGTLQNFSVIMLGVGPYITASIIFQLLGMVIPSLDARGVITDLSVMRLVTSMITITAGCMFLMWIGELISERKIGNGISLIIFAGIISGLPSSIQQTLLTYDSSQLLNMILFVGVAILTIVGVVFITEGQRNIPVSYARHIQGGKSFGGTQSHLPLRVNMAGVIPIIFAISLILFPSMIAQFFSHASAPWLRNAASATINLFNNQIFYAAVYFLLVVVFTYFYAAIVFQPQKIAENLQKQGGFIPGIRPGRLTAEYLTYIMNRILLAGSLFLGAIAVLPLSLQQIVGSTSLAIGGTSLLIVVAVVIEIVQQVEARVSMHDYEIY</sequence>
<dbReference type="InterPro" id="IPR023201">
    <property type="entry name" value="SecY_dom_sf"/>
</dbReference>
<dbReference type="PANTHER" id="PTHR10906">
    <property type="entry name" value="SECY/SEC61-ALPHA FAMILY MEMBER"/>
    <property type="match status" value="1"/>
</dbReference>
<dbReference type="Proteomes" id="UP000033999">
    <property type="component" value="Unassembled WGS sequence"/>
</dbReference>
<dbReference type="PROSITE" id="PS00755">
    <property type="entry name" value="SECY_1"/>
    <property type="match status" value="1"/>
</dbReference>
<evidence type="ECO:0000256" key="12">
    <source>
        <dbReference type="RuleBase" id="RU004349"/>
    </source>
</evidence>
<name>A0A0G1PPK1_9BACT</name>
<reference evidence="13 14" key="1">
    <citation type="journal article" date="2015" name="Nature">
        <title>rRNA introns, odd ribosomes, and small enigmatic genomes across a large radiation of phyla.</title>
        <authorList>
            <person name="Brown C.T."/>
            <person name="Hug L.A."/>
            <person name="Thomas B.C."/>
            <person name="Sharon I."/>
            <person name="Castelle C.J."/>
            <person name="Singh A."/>
            <person name="Wilkins M.J."/>
            <person name="Williams K.H."/>
            <person name="Banfield J.F."/>
        </authorList>
    </citation>
    <scope>NUCLEOTIDE SEQUENCE [LARGE SCALE GENOMIC DNA]</scope>
</reference>
<dbReference type="EMBL" id="LCKX01000012">
    <property type="protein sequence ID" value="KKU07358.1"/>
    <property type="molecule type" value="Genomic_DNA"/>
</dbReference>
<gene>
    <name evidence="9" type="primary">secY</name>
    <name evidence="13" type="ORF">UX10_C0012G0040</name>
</gene>
<protein>
    <recommendedName>
        <fullName evidence="9 10">Protein translocase subunit SecY</fullName>
    </recommendedName>
</protein>
<keyword evidence="3 9" id="KW-0813">Transport</keyword>
<feature type="transmembrane region" description="Helical" evidence="9">
    <location>
        <begin position="105"/>
        <end position="126"/>
    </location>
</feature>
<evidence type="ECO:0000256" key="2">
    <source>
        <dbReference type="ARBA" id="ARBA00005751"/>
    </source>
</evidence>
<evidence type="ECO:0000313" key="13">
    <source>
        <dbReference type="EMBL" id="KKU07358.1"/>
    </source>
</evidence>
<dbReference type="GO" id="GO:0006605">
    <property type="term" value="P:protein targeting"/>
    <property type="evidence" value="ECO:0007669"/>
    <property type="project" value="UniProtKB-UniRule"/>
</dbReference>
<dbReference type="AlphaFoldDB" id="A0A0G1PPK1"/>
<dbReference type="SUPFAM" id="SSF103491">
    <property type="entry name" value="Preprotein translocase SecY subunit"/>
    <property type="match status" value="1"/>
</dbReference>
<evidence type="ECO:0000256" key="5">
    <source>
        <dbReference type="ARBA" id="ARBA00022927"/>
    </source>
</evidence>
<comment type="caution">
    <text evidence="9">Lacks conserved residue(s) required for the propagation of feature annotation.</text>
</comment>
<keyword evidence="9" id="KW-1003">Cell membrane</keyword>
<dbReference type="PROSITE" id="PS00756">
    <property type="entry name" value="SECY_2"/>
    <property type="match status" value="1"/>
</dbReference>
<dbReference type="InterPro" id="IPR026593">
    <property type="entry name" value="SecY"/>
</dbReference>
<comment type="caution">
    <text evidence="13">The sequence shown here is derived from an EMBL/GenBank/DDBJ whole genome shotgun (WGS) entry which is preliminary data.</text>
</comment>
<dbReference type="Pfam" id="PF00344">
    <property type="entry name" value="SecY"/>
    <property type="match status" value="1"/>
</dbReference>
<evidence type="ECO:0000256" key="1">
    <source>
        <dbReference type="ARBA" id="ARBA00004141"/>
    </source>
</evidence>
<dbReference type="PIRSF" id="PIRSF004557">
    <property type="entry name" value="SecY"/>
    <property type="match status" value="1"/>
</dbReference>